<accession>A0A4C1ZIS8</accession>
<protein>
    <submittedName>
        <fullName evidence="1">Uncharacterized protein</fullName>
    </submittedName>
</protein>
<evidence type="ECO:0000313" key="1">
    <source>
        <dbReference type="EMBL" id="GBP87322.1"/>
    </source>
</evidence>
<reference evidence="1 2" key="1">
    <citation type="journal article" date="2019" name="Commun. Biol.">
        <title>The bagworm genome reveals a unique fibroin gene that provides high tensile strength.</title>
        <authorList>
            <person name="Kono N."/>
            <person name="Nakamura H."/>
            <person name="Ohtoshi R."/>
            <person name="Tomita M."/>
            <person name="Numata K."/>
            <person name="Arakawa K."/>
        </authorList>
    </citation>
    <scope>NUCLEOTIDE SEQUENCE [LARGE SCALE GENOMIC DNA]</scope>
</reference>
<proteinExistence type="predicted"/>
<evidence type="ECO:0000313" key="2">
    <source>
        <dbReference type="Proteomes" id="UP000299102"/>
    </source>
</evidence>
<dbReference type="EMBL" id="BGZK01001851">
    <property type="protein sequence ID" value="GBP87322.1"/>
    <property type="molecule type" value="Genomic_DNA"/>
</dbReference>
<sequence length="131" mass="14273">MRTWTRTYPGPAPRHYLAVAAFRPVAAAARPARAFAPDEPRARRASVSLSRAPLVCSRARVPGDLQFPAAAASSAHGECAASARPRLRALSQHGHFHTHSWHSARRVRARAAAARALTPRPRPDLPARLLR</sequence>
<name>A0A4C1ZIS8_EUMVA</name>
<dbReference type="Proteomes" id="UP000299102">
    <property type="component" value="Unassembled WGS sequence"/>
</dbReference>
<gene>
    <name evidence="1" type="ORF">EVAR_59026_1</name>
</gene>
<comment type="caution">
    <text evidence="1">The sequence shown here is derived from an EMBL/GenBank/DDBJ whole genome shotgun (WGS) entry which is preliminary data.</text>
</comment>
<dbReference type="AlphaFoldDB" id="A0A4C1ZIS8"/>
<organism evidence="1 2">
    <name type="scientific">Eumeta variegata</name>
    <name type="common">Bagworm moth</name>
    <name type="synonym">Eumeta japonica</name>
    <dbReference type="NCBI Taxonomy" id="151549"/>
    <lineage>
        <taxon>Eukaryota</taxon>
        <taxon>Metazoa</taxon>
        <taxon>Ecdysozoa</taxon>
        <taxon>Arthropoda</taxon>
        <taxon>Hexapoda</taxon>
        <taxon>Insecta</taxon>
        <taxon>Pterygota</taxon>
        <taxon>Neoptera</taxon>
        <taxon>Endopterygota</taxon>
        <taxon>Lepidoptera</taxon>
        <taxon>Glossata</taxon>
        <taxon>Ditrysia</taxon>
        <taxon>Tineoidea</taxon>
        <taxon>Psychidae</taxon>
        <taxon>Oiketicinae</taxon>
        <taxon>Eumeta</taxon>
    </lineage>
</organism>
<keyword evidence="2" id="KW-1185">Reference proteome</keyword>